<keyword evidence="3" id="KW-1185">Reference proteome</keyword>
<organism evidence="2 3">
    <name type="scientific">Monilinia fructicola</name>
    <name type="common">Brown rot fungus</name>
    <name type="synonym">Ciboria fructicola</name>
    <dbReference type="NCBI Taxonomy" id="38448"/>
    <lineage>
        <taxon>Eukaryota</taxon>
        <taxon>Fungi</taxon>
        <taxon>Dikarya</taxon>
        <taxon>Ascomycota</taxon>
        <taxon>Pezizomycotina</taxon>
        <taxon>Leotiomycetes</taxon>
        <taxon>Helotiales</taxon>
        <taxon>Sclerotiniaceae</taxon>
        <taxon>Monilinia</taxon>
    </lineage>
</organism>
<sequence>MGDHPTLRKSPHPTHNHTTSAPRAEDEHYRLQKTPQVHDPLPSLHSFPKSIVLSGHKLHITLVSEPASQPTRRPQLIHPPSHFFLPLALMTSPFSPIPKNNPTVLTIPFCRPGRDSRQTHTFQVEPFFLALSSNSLVSIYIPPKPKD</sequence>
<feature type="region of interest" description="Disordered" evidence="1">
    <location>
        <begin position="1"/>
        <end position="26"/>
    </location>
</feature>
<reference evidence="2 3" key="1">
    <citation type="submission" date="2019-06" db="EMBL/GenBank/DDBJ databases">
        <title>Genome Sequence of the Brown Rot Fungal Pathogen Monilinia fructicola.</title>
        <authorList>
            <person name="De Miccolis Angelini R.M."/>
            <person name="Landi L."/>
            <person name="Abate D."/>
            <person name="Pollastro S."/>
            <person name="Romanazzi G."/>
            <person name="Faretra F."/>
        </authorList>
    </citation>
    <scope>NUCLEOTIDE SEQUENCE [LARGE SCALE GENOMIC DNA]</scope>
    <source>
        <strain evidence="2 3">Mfrc123</strain>
    </source>
</reference>
<gene>
    <name evidence="2" type="ORF">EYC84_007762</name>
</gene>
<evidence type="ECO:0000313" key="3">
    <source>
        <dbReference type="Proteomes" id="UP000322873"/>
    </source>
</evidence>
<accession>A0A5M9JJE0</accession>
<proteinExistence type="predicted"/>
<dbReference type="EMBL" id="VICG01000009">
    <property type="protein sequence ID" value="KAA8568770.1"/>
    <property type="molecule type" value="Genomic_DNA"/>
</dbReference>
<evidence type="ECO:0000256" key="1">
    <source>
        <dbReference type="SAM" id="MobiDB-lite"/>
    </source>
</evidence>
<dbReference type="AlphaFoldDB" id="A0A5M9JJE0"/>
<protein>
    <submittedName>
        <fullName evidence="2">Uncharacterized protein</fullName>
    </submittedName>
</protein>
<name>A0A5M9JJE0_MONFR</name>
<dbReference type="Proteomes" id="UP000322873">
    <property type="component" value="Unassembled WGS sequence"/>
</dbReference>
<comment type="caution">
    <text evidence="2">The sequence shown here is derived from an EMBL/GenBank/DDBJ whole genome shotgun (WGS) entry which is preliminary data.</text>
</comment>
<evidence type="ECO:0000313" key="2">
    <source>
        <dbReference type="EMBL" id="KAA8568770.1"/>
    </source>
</evidence>